<dbReference type="InterPro" id="IPR058639">
    <property type="entry name" value="BSH_YknX-like"/>
</dbReference>
<comment type="similarity">
    <text evidence="2">Belongs to the membrane fusion protein (MFP) (TC 8.A.1) family.</text>
</comment>
<dbReference type="InterPro" id="IPR058637">
    <property type="entry name" value="YknX-like_C"/>
</dbReference>
<comment type="subcellular location">
    <subcellularLocation>
        <location evidence="1">Cell envelope</location>
    </subcellularLocation>
</comment>
<dbReference type="PANTHER" id="PTHR32347">
    <property type="entry name" value="EFFLUX SYSTEM COMPONENT YKNX-RELATED"/>
    <property type="match status" value="1"/>
</dbReference>
<dbReference type="NCBIfam" id="TIGR01730">
    <property type="entry name" value="RND_mfp"/>
    <property type="match status" value="1"/>
</dbReference>
<feature type="signal peptide" evidence="5">
    <location>
        <begin position="1"/>
        <end position="18"/>
    </location>
</feature>
<accession>A0A414CM38</accession>
<feature type="domain" description="YknX-like barrel-sandwich hybrid" evidence="6">
    <location>
        <begin position="69"/>
        <end position="213"/>
    </location>
</feature>
<dbReference type="GO" id="GO:0022857">
    <property type="term" value="F:transmembrane transporter activity"/>
    <property type="evidence" value="ECO:0007669"/>
    <property type="project" value="InterPro"/>
</dbReference>
<dbReference type="GO" id="GO:0030313">
    <property type="term" value="C:cell envelope"/>
    <property type="evidence" value="ECO:0007669"/>
    <property type="project" value="UniProtKB-SubCell"/>
</dbReference>
<evidence type="ECO:0000259" key="6">
    <source>
        <dbReference type="Pfam" id="PF25984"/>
    </source>
</evidence>
<evidence type="ECO:0000256" key="5">
    <source>
        <dbReference type="SAM" id="SignalP"/>
    </source>
</evidence>
<proteinExistence type="inferred from homology"/>
<evidence type="ECO:0000256" key="1">
    <source>
        <dbReference type="ARBA" id="ARBA00004196"/>
    </source>
</evidence>
<evidence type="ECO:0000256" key="3">
    <source>
        <dbReference type="ARBA" id="ARBA00023054"/>
    </source>
</evidence>
<dbReference type="Pfam" id="PF25990">
    <property type="entry name" value="Beta-barrel_YknX"/>
    <property type="match status" value="1"/>
</dbReference>
<keyword evidence="3" id="KW-0175">Coiled coil</keyword>
<dbReference type="Gene3D" id="2.40.420.20">
    <property type="match status" value="1"/>
</dbReference>
<evidence type="ECO:0000313" key="9">
    <source>
        <dbReference type="EMBL" id="RHC96087.1"/>
    </source>
</evidence>
<feature type="compositionally biased region" description="Polar residues" evidence="4">
    <location>
        <begin position="146"/>
        <end position="158"/>
    </location>
</feature>
<keyword evidence="5" id="KW-0732">Signal</keyword>
<dbReference type="GO" id="GO:0016020">
    <property type="term" value="C:membrane"/>
    <property type="evidence" value="ECO:0007669"/>
    <property type="project" value="InterPro"/>
</dbReference>
<feature type="domain" description="YknX-like C-terminal permuted SH3-like" evidence="7">
    <location>
        <begin position="315"/>
        <end position="378"/>
    </location>
</feature>
<dbReference type="PANTHER" id="PTHR32347:SF14">
    <property type="entry name" value="EFFLUX SYSTEM COMPONENT YKNX-RELATED"/>
    <property type="match status" value="1"/>
</dbReference>
<dbReference type="Pfam" id="PF25989">
    <property type="entry name" value="YknX_C"/>
    <property type="match status" value="1"/>
</dbReference>
<evidence type="ECO:0000259" key="7">
    <source>
        <dbReference type="Pfam" id="PF25989"/>
    </source>
</evidence>
<evidence type="ECO:0000256" key="4">
    <source>
        <dbReference type="SAM" id="MobiDB-lite"/>
    </source>
</evidence>
<evidence type="ECO:0000256" key="2">
    <source>
        <dbReference type="ARBA" id="ARBA00009477"/>
    </source>
</evidence>
<dbReference type="Gene3D" id="2.40.50.100">
    <property type="match status" value="1"/>
</dbReference>
<comment type="caution">
    <text evidence="9">The sequence shown here is derived from an EMBL/GenBank/DDBJ whole genome shotgun (WGS) entry which is preliminary data.</text>
</comment>
<dbReference type="AlphaFoldDB" id="A0A414CM38"/>
<feature type="domain" description="YknX-like beta-barrel" evidence="8">
    <location>
        <begin position="218"/>
        <end position="306"/>
    </location>
</feature>
<dbReference type="Gene3D" id="2.40.30.170">
    <property type="match status" value="1"/>
</dbReference>
<dbReference type="Pfam" id="PF25984">
    <property type="entry name" value="BSH_YknX"/>
    <property type="match status" value="1"/>
</dbReference>
<dbReference type="InterPro" id="IPR050465">
    <property type="entry name" value="UPF0194_transport"/>
</dbReference>
<name>A0A414CM38_STRPA</name>
<gene>
    <name evidence="9" type="ORF">DW820_02890</name>
</gene>
<dbReference type="RefSeq" id="WP_118095402.1">
    <property type="nucleotide sequence ID" value="NZ_QSIO01000001.1"/>
</dbReference>
<feature type="region of interest" description="Disordered" evidence="4">
    <location>
        <begin position="134"/>
        <end position="164"/>
    </location>
</feature>
<sequence>MKKLKKWQLFAAAGAAIAVIGTGSVMVFSHPSTPDQAITKETPMVQTVKDGSIASSVLLTGKVTANQEQYVYFDGTKGDLQSILVNVGDQVTAGQPIVQYSSTEAQTAYDAAVRAVNKADRQLNDLLTNGVTIDTTGDEEADDKSASQTQRTVDSQASDLRDAKSDAVDNMNKAKALLDATTVRSNTDGTVVEVNKDVSKSTTGTNQTLVHIVSNGNLQVKGELSEYNLANISEGQEVILTSKVYPDKTWTGKISYVANYPTDAGQAGANAAGGTQGSGGAKYPFTVDITSEIGELKQGFSVNIEVKSSTQHPLVPVTSVMADGDTSYVWTVENGKAKKVKVTLGNADAENQEILSGLKKDAQVIVNPNEKLEDGKEIGKYDKID</sequence>
<reference evidence="9 10" key="1">
    <citation type="submission" date="2018-08" db="EMBL/GenBank/DDBJ databases">
        <title>A genome reference for cultivated species of the human gut microbiota.</title>
        <authorList>
            <person name="Zou Y."/>
            <person name="Xue W."/>
            <person name="Luo G."/>
        </authorList>
    </citation>
    <scope>NUCLEOTIDE SEQUENCE [LARGE SCALE GENOMIC DNA]</scope>
    <source>
        <strain evidence="9 10">AM33-3BH</strain>
    </source>
</reference>
<organism evidence="9 10">
    <name type="scientific">Streptococcus parasanguinis</name>
    <dbReference type="NCBI Taxonomy" id="1318"/>
    <lineage>
        <taxon>Bacteria</taxon>
        <taxon>Bacillati</taxon>
        <taxon>Bacillota</taxon>
        <taxon>Bacilli</taxon>
        <taxon>Lactobacillales</taxon>
        <taxon>Streptococcaceae</taxon>
        <taxon>Streptococcus</taxon>
    </lineage>
</organism>
<dbReference type="Proteomes" id="UP000285773">
    <property type="component" value="Unassembled WGS sequence"/>
</dbReference>
<dbReference type="InterPro" id="IPR006143">
    <property type="entry name" value="RND_pump_MFP"/>
</dbReference>
<dbReference type="InterPro" id="IPR058636">
    <property type="entry name" value="Beta-barrel_YknX"/>
</dbReference>
<dbReference type="EMBL" id="QSIO01000001">
    <property type="protein sequence ID" value="RHC96087.1"/>
    <property type="molecule type" value="Genomic_DNA"/>
</dbReference>
<evidence type="ECO:0000313" key="10">
    <source>
        <dbReference type="Proteomes" id="UP000285773"/>
    </source>
</evidence>
<evidence type="ECO:0000259" key="8">
    <source>
        <dbReference type="Pfam" id="PF25990"/>
    </source>
</evidence>
<feature type="chain" id="PRO_5038881064" evidence="5">
    <location>
        <begin position="19"/>
        <end position="385"/>
    </location>
</feature>
<protein>
    <submittedName>
        <fullName evidence="9">Efflux RND transporter periplasmic adaptor subunit</fullName>
    </submittedName>
</protein>